<protein>
    <submittedName>
        <fullName evidence="1">Uncharacterized protein</fullName>
    </submittedName>
</protein>
<keyword evidence="2" id="KW-1185">Reference proteome</keyword>
<dbReference type="EMBL" id="JASNQZ010000001">
    <property type="protein sequence ID" value="KAL0961046.1"/>
    <property type="molecule type" value="Genomic_DNA"/>
</dbReference>
<evidence type="ECO:0000313" key="2">
    <source>
        <dbReference type="Proteomes" id="UP001556367"/>
    </source>
</evidence>
<sequence length="100" mass="10395">MSVADGNRLSGSGPLGAAEHMVTVGISERWKKGGTVVATCVRGDLDELGMDRGFQTNWCFGDATASVWPWSMDSAAAAYATPVAPALLCQVCCRAFAIGP</sequence>
<accession>A0ABR3K175</accession>
<proteinExistence type="predicted"/>
<reference evidence="2" key="1">
    <citation type="submission" date="2024-06" db="EMBL/GenBank/DDBJ databases">
        <title>Multi-omics analyses provide insights into the biosynthesis of the anticancer antibiotic pleurotin in Hohenbuehelia grisea.</title>
        <authorList>
            <person name="Weaver J.A."/>
            <person name="Alberti F."/>
        </authorList>
    </citation>
    <scope>NUCLEOTIDE SEQUENCE [LARGE SCALE GENOMIC DNA]</scope>
    <source>
        <strain evidence="2">T-177</strain>
    </source>
</reference>
<evidence type="ECO:0000313" key="1">
    <source>
        <dbReference type="EMBL" id="KAL0961046.1"/>
    </source>
</evidence>
<dbReference type="Proteomes" id="UP001556367">
    <property type="component" value="Unassembled WGS sequence"/>
</dbReference>
<organism evidence="1 2">
    <name type="scientific">Hohenbuehelia grisea</name>
    <dbReference type="NCBI Taxonomy" id="104357"/>
    <lineage>
        <taxon>Eukaryota</taxon>
        <taxon>Fungi</taxon>
        <taxon>Dikarya</taxon>
        <taxon>Basidiomycota</taxon>
        <taxon>Agaricomycotina</taxon>
        <taxon>Agaricomycetes</taxon>
        <taxon>Agaricomycetidae</taxon>
        <taxon>Agaricales</taxon>
        <taxon>Pleurotineae</taxon>
        <taxon>Pleurotaceae</taxon>
        <taxon>Hohenbuehelia</taxon>
    </lineage>
</organism>
<name>A0ABR3K175_9AGAR</name>
<comment type="caution">
    <text evidence="1">The sequence shown here is derived from an EMBL/GenBank/DDBJ whole genome shotgun (WGS) entry which is preliminary data.</text>
</comment>
<gene>
    <name evidence="1" type="ORF">HGRIS_006035</name>
</gene>